<dbReference type="EMBL" id="JAFNEN010000021">
    <property type="protein sequence ID" value="KAG8200022.1"/>
    <property type="molecule type" value="Genomic_DNA"/>
</dbReference>
<feature type="region of interest" description="Disordered" evidence="1">
    <location>
        <begin position="36"/>
        <end position="69"/>
    </location>
</feature>
<organism evidence="2 3">
    <name type="scientific">Oedothorax gibbosus</name>
    <dbReference type="NCBI Taxonomy" id="931172"/>
    <lineage>
        <taxon>Eukaryota</taxon>
        <taxon>Metazoa</taxon>
        <taxon>Ecdysozoa</taxon>
        <taxon>Arthropoda</taxon>
        <taxon>Chelicerata</taxon>
        <taxon>Arachnida</taxon>
        <taxon>Araneae</taxon>
        <taxon>Araneomorphae</taxon>
        <taxon>Entelegynae</taxon>
        <taxon>Araneoidea</taxon>
        <taxon>Linyphiidae</taxon>
        <taxon>Erigoninae</taxon>
        <taxon>Oedothorax</taxon>
    </lineage>
</organism>
<gene>
    <name evidence="2" type="ORF">JTE90_001253</name>
</gene>
<name>A0AAV6VSY6_9ARAC</name>
<evidence type="ECO:0000313" key="2">
    <source>
        <dbReference type="EMBL" id="KAG8200022.1"/>
    </source>
</evidence>
<reference evidence="2 3" key="1">
    <citation type="journal article" date="2022" name="Nat. Ecol. Evol.">
        <title>A masculinizing supergene underlies an exaggerated male reproductive morph in a spider.</title>
        <authorList>
            <person name="Hendrickx F."/>
            <person name="De Corte Z."/>
            <person name="Sonet G."/>
            <person name="Van Belleghem S.M."/>
            <person name="Kostlbacher S."/>
            <person name="Vangestel C."/>
        </authorList>
    </citation>
    <scope>NUCLEOTIDE SEQUENCE [LARGE SCALE GENOMIC DNA]</scope>
    <source>
        <strain evidence="2">W744_W776</strain>
    </source>
</reference>
<proteinExistence type="predicted"/>
<comment type="caution">
    <text evidence="2">The sequence shown here is derived from an EMBL/GenBank/DDBJ whole genome shotgun (WGS) entry which is preliminary data.</text>
</comment>
<dbReference type="Proteomes" id="UP000827092">
    <property type="component" value="Unassembled WGS sequence"/>
</dbReference>
<accession>A0AAV6VSY6</accession>
<sequence>MFPVPYHRRVSSSGCYVPATGHGMMEHAEGGDVAINLSKNPRSADTPPNGHRSPDTPQHLDTTPHHLDTQFNTISLTSLKSTPKYTLPSISFPKELKPPSPKNKNVSLSAKRPLLNSTTYKY</sequence>
<evidence type="ECO:0000256" key="1">
    <source>
        <dbReference type="SAM" id="MobiDB-lite"/>
    </source>
</evidence>
<evidence type="ECO:0000313" key="3">
    <source>
        <dbReference type="Proteomes" id="UP000827092"/>
    </source>
</evidence>
<keyword evidence="3" id="KW-1185">Reference proteome</keyword>
<dbReference type="AlphaFoldDB" id="A0AAV6VSY6"/>
<protein>
    <submittedName>
        <fullName evidence="2">Uncharacterized protein</fullName>
    </submittedName>
</protein>
<feature type="region of interest" description="Disordered" evidence="1">
    <location>
        <begin position="83"/>
        <end position="122"/>
    </location>
</feature>